<gene>
    <name evidence="1" type="ORF">Psal009_03788</name>
</gene>
<dbReference type="Proteomes" id="UP000422232">
    <property type="component" value="Plasmid unnamed4"/>
</dbReference>
<sequence length="144" mass="16744">MLFFSSLSFSETKKAEKLDKIADSYSRCINAAIGNFKTDEQTQKGMKKLFGTLIKNIETMLELELNRKNAKTQDFLNMVEDKKILTGYLLAKFVEPDEVFLSEKNRLKKKISGQNQEGIAKWKKVNQGLWQRFNCDAIYYLLKE</sequence>
<protein>
    <submittedName>
        <fullName evidence="1">Uncharacterized protein</fullName>
    </submittedName>
</protein>
<keyword evidence="1" id="KW-0614">Plasmid</keyword>
<accession>A0A9Q6LPN4</accession>
<dbReference type="RefSeq" id="WP_054300686.1">
    <property type="nucleotide sequence ID" value="NZ_CP012417.1"/>
</dbReference>
<keyword evidence="2" id="KW-1185">Reference proteome</keyword>
<proteinExistence type="predicted"/>
<reference evidence="1 2" key="1">
    <citation type="submission" date="2019-04" db="EMBL/GenBank/DDBJ databases">
        <title>Complete genome sequencing of Piscirickettsia salmonis strain Psal-009.</title>
        <authorList>
            <person name="Schober I."/>
            <person name="Bunk B."/>
            <person name="Sproer C."/>
            <person name="Carril G.P."/>
            <person name="Riedel T."/>
            <person name="Flores-Herrera P.A."/>
            <person name="Nourdin-Galindo G."/>
            <person name="Marshall S.H."/>
            <person name="Overmann J."/>
        </authorList>
    </citation>
    <scope>NUCLEOTIDE SEQUENCE [LARGE SCALE GENOMIC DNA]</scope>
    <source>
        <strain evidence="1 2">Psal-009</strain>
        <plasmid evidence="1 2">unnamed4</plasmid>
    </source>
</reference>
<evidence type="ECO:0000313" key="1">
    <source>
        <dbReference type="EMBL" id="QGO07829.1"/>
    </source>
</evidence>
<dbReference type="AlphaFoldDB" id="A0A9Q6LPN4"/>
<evidence type="ECO:0000313" key="2">
    <source>
        <dbReference type="Proteomes" id="UP000422232"/>
    </source>
</evidence>
<organism evidence="1 2">
    <name type="scientific">Piscirickettsia salmonis</name>
    <dbReference type="NCBI Taxonomy" id="1238"/>
    <lineage>
        <taxon>Bacteria</taxon>
        <taxon>Pseudomonadati</taxon>
        <taxon>Pseudomonadota</taxon>
        <taxon>Gammaproteobacteria</taxon>
        <taxon>Thiotrichales</taxon>
        <taxon>Piscirickettsiaceae</taxon>
        <taxon>Piscirickettsia</taxon>
    </lineage>
</organism>
<dbReference type="EMBL" id="CP038912">
    <property type="protein sequence ID" value="QGO07829.1"/>
    <property type="molecule type" value="Genomic_DNA"/>
</dbReference>
<name>A0A9Q6LPN4_PISSA</name>
<geneLocation type="plasmid" evidence="1 2">
    <name>unnamed4</name>
</geneLocation>